<comment type="function">
    <text evidence="12">The UvrABC repair system catalyzes the recognition and processing of DNA lesions. A damage recognition complex composed of 2 UvrA and 2 UvrB subunits scans DNA for abnormalities. Upon binding of the UvrA(2)B(2) complex to a putative damaged site, the DNA wraps around one UvrB monomer. DNA wrap is dependent on ATP binding by UvrB and probably causes local melting of the DNA helix, facilitating insertion of UvrB beta-hairpin between the DNA strands. Then UvrB probes one DNA strand for the presence of a lesion. If a lesion is found the UvrA subunits dissociate and the UvrB-DNA preincision complex is formed. This complex is subsequently bound by UvrC and the second UvrB is released. If no lesion is found, the DNA wraps around the other UvrB subunit that will check the other stand for damage.</text>
</comment>
<evidence type="ECO:0000256" key="6">
    <source>
        <dbReference type="ARBA" id="ARBA00022769"/>
    </source>
</evidence>
<dbReference type="GO" id="GO:0003677">
    <property type="term" value="F:DNA binding"/>
    <property type="evidence" value="ECO:0007669"/>
    <property type="project" value="UniProtKB-UniRule"/>
</dbReference>
<dbReference type="Gene3D" id="6.10.140.240">
    <property type="match status" value="1"/>
</dbReference>
<dbReference type="RefSeq" id="WP_144448794.1">
    <property type="nucleotide sequence ID" value="NZ_VLKZ01000001.1"/>
</dbReference>
<feature type="coiled-coil region" evidence="14">
    <location>
        <begin position="253"/>
        <end position="284"/>
    </location>
</feature>
<sequence>MSQSFELVSPYKPEGDQPEAIRKLVEGIQKGEKHQTLLGATGTGKTFTMSNVIQAVNKPTLIMAHNKTLAGQLYSEFKEFFPNNAVEYFVSYYDYYQPEAYVPSSDTFIEKDASINDEIDKLRHSATSALFERSDVIIIASVSCIYGLGSPEEYRDLVVSLRIGMEMDRNELLRSLVDIQYDRNDVNFTRGTFRVRGDVVEIFPASRDEQCIRVEFFGDEIDRMTEVDALTGEIKGERNHVAIFPASHFVTREEKLKKAIANIEIELEKRLKELHEAGKLLEAQRLEQRTRYDIEMMSEMGFCSGIENYSRHLTLREAGATPYTLLDFFPEDFLLIADESHVTLPQVRGMFNGDRARKEVLVNHGFRLPSALDNRPLRFEEFEKKVNQAVYVSATPGPYELEHTPEMIQQIIRPTGLLDPTIDVRPIEGQIDDLIGEIHARTERNERVLVTTLTKKMSEDLTDYLKEIGIRVRYLHSEIKTLERIEIIRQLRMGTFDVLVGINMLREGLDIPEVSLVAILDADKEGFLRAERSLIQTIGRAARNENGHVIMYADKMTNSMRIAIDETARRRSIQEEHNKKHGITPKTIQKKIPEVIQATQVAEDAADDKYAVPAAKLSKKEKQAMIERMEKEMKDAARELNFERAAELRDLVLELKAEG</sequence>
<dbReference type="InterPro" id="IPR036876">
    <property type="entry name" value="UVR_dom_sf"/>
</dbReference>
<evidence type="ECO:0000256" key="3">
    <source>
        <dbReference type="ARBA" id="ARBA00022490"/>
    </source>
</evidence>
<keyword evidence="3 12" id="KW-0963">Cytoplasm</keyword>
<dbReference type="InterPro" id="IPR001943">
    <property type="entry name" value="UVR_dom"/>
</dbReference>
<keyword evidence="6 12" id="KW-0228">DNA excision</keyword>
<accession>A0A562QT91</accession>
<keyword evidence="19" id="KW-1185">Reference proteome</keyword>
<evidence type="ECO:0000256" key="14">
    <source>
        <dbReference type="SAM" id="Coils"/>
    </source>
</evidence>
<dbReference type="SUPFAM" id="SSF52540">
    <property type="entry name" value="P-loop containing nucleoside triphosphate hydrolases"/>
    <property type="match status" value="2"/>
</dbReference>
<keyword evidence="14" id="KW-0175">Coiled coil</keyword>
<evidence type="ECO:0000256" key="8">
    <source>
        <dbReference type="ARBA" id="ARBA00022881"/>
    </source>
</evidence>
<dbReference type="OrthoDB" id="9806651at2"/>
<dbReference type="GO" id="GO:0009381">
    <property type="term" value="F:excinuclease ABC activity"/>
    <property type="evidence" value="ECO:0007669"/>
    <property type="project" value="UniProtKB-UniRule"/>
</dbReference>
<dbReference type="SUPFAM" id="SSF46600">
    <property type="entry name" value="C-terminal UvrC-binding domain of UvrB"/>
    <property type="match status" value="1"/>
</dbReference>
<feature type="binding site" evidence="12">
    <location>
        <begin position="39"/>
        <end position="46"/>
    </location>
    <ligand>
        <name>ATP</name>
        <dbReference type="ChEBI" id="CHEBI:30616"/>
    </ligand>
</feature>
<dbReference type="GO" id="GO:0016887">
    <property type="term" value="F:ATP hydrolysis activity"/>
    <property type="evidence" value="ECO:0007669"/>
    <property type="project" value="InterPro"/>
</dbReference>
<dbReference type="CDD" id="cd18790">
    <property type="entry name" value="SF2_C_UvrB"/>
    <property type="match status" value="1"/>
</dbReference>
<feature type="short sequence motif" description="Beta-hairpin" evidence="12">
    <location>
        <begin position="92"/>
        <end position="115"/>
    </location>
</feature>
<evidence type="ECO:0000256" key="4">
    <source>
        <dbReference type="ARBA" id="ARBA00022741"/>
    </source>
</evidence>
<keyword evidence="4 12" id="KW-0547">Nucleotide-binding</keyword>
<dbReference type="GO" id="GO:0005737">
    <property type="term" value="C:cytoplasm"/>
    <property type="evidence" value="ECO:0007669"/>
    <property type="project" value="UniProtKB-SubCell"/>
</dbReference>
<comment type="similarity">
    <text evidence="2 12 13">Belongs to the UvrB family.</text>
</comment>
<protein>
    <recommendedName>
        <fullName evidence="11 12">UvrABC system protein B</fullName>
        <shortName evidence="12">Protein UvrB</shortName>
    </recommendedName>
    <alternativeName>
        <fullName evidence="12">Excinuclease ABC subunit B</fullName>
    </alternativeName>
</protein>
<keyword evidence="8 12" id="KW-0267">Excision nuclease</keyword>
<proteinExistence type="inferred from homology"/>
<evidence type="ECO:0000313" key="19">
    <source>
        <dbReference type="Proteomes" id="UP000315711"/>
    </source>
</evidence>
<feature type="domain" description="UVR" evidence="15">
    <location>
        <begin position="623"/>
        <end position="658"/>
    </location>
</feature>
<dbReference type="PANTHER" id="PTHR24029:SF0">
    <property type="entry name" value="UVRABC SYSTEM PROTEIN B"/>
    <property type="match status" value="1"/>
</dbReference>
<feature type="domain" description="Helicase ATP-binding" evidence="16">
    <location>
        <begin position="26"/>
        <end position="160"/>
    </location>
</feature>
<comment type="subcellular location">
    <subcellularLocation>
        <location evidence="1 12 13">Cytoplasm</location>
    </subcellularLocation>
</comment>
<comment type="caution">
    <text evidence="18">The sequence shown here is derived from an EMBL/GenBank/DDBJ whole genome shotgun (WGS) entry which is preliminary data.</text>
</comment>
<keyword evidence="7 12" id="KW-0067">ATP-binding</keyword>
<dbReference type="Pfam" id="PF00271">
    <property type="entry name" value="Helicase_C"/>
    <property type="match status" value="1"/>
</dbReference>
<evidence type="ECO:0000256" key="9">
    <source>
        <dbReference type="ARBA" id="ARBA00023204"/>
    </source>
</evidence>
<dbReference type="NCBIfam" id="NF003673">
    <property type="entry name" value="PRK05298.1"/>
    <property type="match status" value="1"/>
</dbReference>
<dbReference type="EMBL" id="VLKZ01000001">
    <property type="protein sequence ID" value="TWI59979.1"/>
    <property type="molecule type" value="Genomic_DNA"/>
</dbReference>
<dbReference type="PANTHER" id="PTHR24029">
    <property type="entry name" value="UVRABC SYSTEM PROTEIN B"/>
    <property type="match status" value="1"/>
</dbReference>
<dbReference type="InterPro" id="IPR014001">
    <property type="entry name" value="Helicase_ATP-bd"/>
</dbReference>
<name>A0A562QT91_9BACI</name>
<dbReference type="Pfam" id="PF04851">
    <property type="entry name" value="ResIII"/>
    <property type="match status" value="1"/>
</dbReference>
<keyword evidence="12 13" id="KW-0742">SOS response</keyword>
<dbReference type="Pfam" id="PF02151">
    <property type="entry name" value="UVR"/>
    <property type="match status" value="1"/>
</dbReference>
<evidence type="ECO:0000256" key="10">
    <source>
        <dbReference type="ARBA" id="ARBA00026033"/>
    </source>
</evidence>
<dbReference type="AlphaFoldDB" id="A0A562QT91"/>
<organism evidence="18 19">
    <name type="scientific">Halalkalibacter nanhaiisediminis</name>
    <dbReference type="NCBI Taxonomy" id="688079"/>
    <lineage>
        <taxon>Bacteria</taxon>
        <taxon>Bacillati</taxon>
        <taxon>Bacillota</taxon>
        <taxon>Bacilli</taxon>
        <taxon>Bacillales</taxon>
        <taxon>Bacillaceae</taxon>
        <taxon>Halalkalibacter</taxon>
    </lineage>
</organism>
<dbReference type="InterPro" id="IPR004807">
    <property type="entry name" value="UvrB"/>
</dbReference>
<dbReference type="GO" id="GO:0005524">
    <property type="term" value="F:ATP binding"/>
    <property type="evidence" value="ECO:0007669"/>
    <property type="project" value="UniProtKB-UniRule"/>
</dbReference>
<feature type="coiled-coil region" evidence="14">
    <location>
        <begin position="619"/>
        <end position="646"/>
    </location>
</feature>
<comment type="domain">
    <text evidence="12">The beta-hairpin motif is involved in DNA binding.</text>
</comment>
<dbReference type="GO" id="GO:0009380">
    <property type="term" value="C:excinuclease repair complex"/>
    <property type="evidence" value="ECO:0007669"/>
    <property type="project" value="InterPro"/>
</dbReference>
<dbReference type="CDD" id="cd17916">
    <property type="entry name" value="DEXHc_UvrB"/>
    <property type="match status" value="1"/>
</dbReference>
<dbReference type="Gene3D" id="4.10.860.10">
    <property type="entry name" value="UVR domain"/>
    <property type="match status" value="1"/>
</dbReference>
<keyword evidence="5 12" id="KW-0227">DNA damage</keyword>
<reference evidence="18 19" key="1">
    <citation type="journal article" date="2015" name="Stand. Genomic Sci.">
        <title>Genomic Encyclopedia of Bacterial and Archaeal Type Strains, Phase III: the genomes of soil and plant-associated and newly described type strains.</title>
        <authorList>
            <person name="Whitman W.B."/>
            <person name="Woyke T."/>
            <person name="Klenk H.P."/>
            <person name="Zhou Y."/>
            <person name="Lilburn T.G."/>
            <person name="Beck B.J."/>
            <person name="De Vos P."/>
            <person name="Vandamme P."/>
            <person name="Eisen J.A."/>
            <person name="Garrity G."/>
            <person name="Hugenholtz P."/>
            <person name="Kyrpides N.C."/>
        </authorList>
    </citation>
    <scope>NUCLEOTIDE SEQUENCE [LARGE SCALE GENOMIC DNA]</scope>
    <source>
        <strain evidence="18 19">CGMCC 1.10116</strain>
    </source>
</reference>
<dbReference type="SMART" id="SM00487">
    <property type="entry name" value="DEXDc"/>
    <property type="match status" value="1"/>
</dbReference>
<dbReference type="PROSITE" id="PS51194">
    <property type="entry name" value="HELICASE_CTER"/>
    <property type="match status" value="1"/>
</dbReference>
<evidence type="ECO:0000256" key="2">
    <source>
        <dbReference type="ARBA" id="ARBA00008533"/>
    </source>
</evidence>
<evidence type="ECO:0000256" key="11">
    <source>
        <dbReference type="ARBA" id="ARBA00029504"/>
    </source>
</evidence>
<dbReference type="InterPro" id="IPR024759">
    <property type="entry name" value="UvrB_YAD/RRR_dom"/>
</dbReference>
<dbReference type="InterPro" id="IPR041471">
    <property type="entry name" value="UvrB_inter"/>
</dbReference>
<evidence type="ECO:0000256" key="7">
    <source>
        <dbReference type="ARBA" id="ARBA00022840"/>
    </source>
</evidence>
<gene>
    <name evidence="12" type="primary">uvrB</name>
    <name evidence="18" type="ORF">IQ10_00402</name>
</gene>
<dbReference type="PROSITE" id="PS50151">
    <property type="entry name" value="UVR"/>
    <property type="match status" value="1"/>
</dbReference>
<keyword evidence="9 12" id="KW-0234">DNA repair</keyword>
<evidence type="ECO:0000256" key="13">
    <source>
        <dbReference type="RuleBase" id="RU003587"/>
    </source>
</evidence>
<dbReference type="SMART" id="SM00490">
    <property type="entry name" value="HELICc"/>
    <property type="match status" value="1"/>
</dbReference>
<dbReference type="GO" id="GO:0009432">
    <property type="term" value="P:SOS response"/>
    <property type="evidence" value="ECO:0007669"/>
    <property type="project" value="UniProtKB-UniRule"/>
</dbReference>
<dbReference type="GO" id="GO:0006289">
    <property type="term" value="P:nucleotide-excision repair"/>
    <property type="evidence" value="ECO:0007669"/>
    <property type="project" value="UniProtKB-UniRule"/>
</dbReference>
<evidence type="ECO:0000259" key="17">
    <source>
        <dbReference type="PROSITE" id="PS51194"/>
    </source>
</evidence>
<dbReference type="InterPro" id="IPR027417">
    <property type="entry name" value="P-loop_NTPase"/>
</dbReference>
<dbReference type="PROSITE" id="PS51192">
    <property type="entry name" value="HELICASE_ATP_BIND_1"/>
    <property type="match status" value="1"/>
</dbReference>
<feature type="domain" description="Helicase C-terminal" evidence="17">
    <location>
        <begin position="430"/>
        <end position="592"/>
    </location>
</feature>
<evidence type="ECO:0000259" key="16">
    <source>
        <dbReference type="PROSITE" id="PS51192"/>
    </source>
</evidence>
<comment type="subunit">
    <text evidence="10 12 13">Forms a heterotetramer with UvrA during the search for lesions. Interacts with UvrC in an incision complex.</text>
</comment>
<dbReference type="HAMAP" id="MF_00204">
    <property type="entry name" value="UvrB"/>
    <property type="match status" value="1"/>
</dbReference>
<dbReference type="InterPro" id="IPR001650">
    <property type="entry name" value="Helicase_C-like"/>
</dbReference>
<dbReference type="Pfam" id="PF17757">
    <property type="entry name" value="UvrB_inter"/>
    <property type="match status" value="1"/>
</dbReference>
<evidence type="ECO:0000313" key="18">
    <source>
        <dbReference type="EMBL" id="TWI59979.1"/>
    </source>
</evidence>
<dbReference type="Proteomes" id="UP000315711">
    <property type="component" value="Unassembled WGS sequence"/>
</dbReference>
<evidence type="ECO:0000256" key="1">
    <source>
        <dbReference type="ARBA" id="ARBA00004496"/>
    </source>
</evidence>
<evidence type="ECO:0000256" key="5">
    <source>
        <dbReference type="ARBA" id="ARBA00022763"/>
    </source>
</evidence>
<dbReference type="Pfam" id="PF12344">
    <property type="entry name" value="UvrB"/>
    <property type="match status" value="1"/>
</dbReference>
<evidence type="ECO:0000259" key="15">
    <source>
        <dbReference type="PROSITE" id="PS50151"/>
    </source>
</evidence>
<dbReference type="Gene3D" id="3.40.50.300">
    <property type="entry name" value="P-loop containing nucleotide triphosphate hydrolases"/>
    <property type="match status" value="3"/>
</dbReference>
<evidence type="ECO:0000256" key="12">
    <source>
        <dbReference type="HAMAP-Rule" id="MF_00204"/>
    </source>
</evidence>
<dbReference type="InterPro" id="IPR006935">
    <property type="entry name" value="Helicase/UvrB_N"/>
</dbReference>
<dbReference type="NCBIfam" id="TIGR00631">
    <property type="entry name" value="uvrb"/>
    <property type="match status" value="1"/>
</dbReference>